<dbReference type="STRING" id="5786.F0ZKN6"/>
<protein>
    <recommendedName>
        <fullName evidence="2">Serine aminopeptidase S33 domain-containing protein</fullName>
    </recommendedName>
</protein>
<dbReference type="RefSeq" id="XP_003287971.1">
    <property type="nucleotide sequence ID" value="XM_003287923.1"/>
</dbReference>
<dbReference type="InterPro" id="IPR029058">
    <property type="entry name" value="AB_hydrolase_fold"/>
</dbReference>
<evidence type="ECO:0000259" key="2">
    <source>
        <dbReference type="Pfam" id="PF12146"/>
    </source>
</evidence>
<evidence type="ECO:0000256" key="1">
    <source>
        <dbReference type="SAM" id="Phobius"/>
    </source>
</evidence>
<dbReference type="KEGG" id="dpp:DICPUDRAFT_78821"/>
<dbReference type="OrthoDB" id="2498029at2759"/>
<dbReference type="eggNOG" id="ENOG502QTBQ">
    <property type="taxonomic scope" value="Eukaryota"/>
</dbReference>
<evidence type="ECO:0000313" key="3">
    <source>
        <dbReference type="EMBL" id="EGC35492.1"/>
    </source>
</evidence>
<dbReference type="PANTHER" id="PTHR43358">
    <property type="entry name" value="ALPHA/BETA-HYDROLASE"/>
    <property type="match status" value="1"/>
</dbReference>
<reference evidence="4" key="1">
    <citation type="journal article" date="2011" name="Genome Biol.">
        <title>Comparative genomics of the social amoebae Dictyostelium discoideum and Dictyostelium purpureum.</title>
        <authorList>
            <consortium name="US DOE Joint Genome Institute (JGI-PGF)"/>
            <person name="Sucgang R."/>
            <person name="Kuo A."/>
            <person name="Tian X."/>
            <person name="Salerno W."/>
            <person name="Parikh A."/>
            <person name="Feasley C.L."/>
            <person name="Dalin E."/>
            <person name="Tu H."/>
            <person name="Huang E."/>
            <person name="Barry K."/>
            <person name="Lindquist E."/>
            <person name="Shapiro H."/>
            <person name="Bruce D."/>
            <person name="Schmutz J."/>
            <person name="Salamov A."/>
            <person name="Fey P."/>
            <person name="Gaudet P."/>
            <person name="Anjard C."/>
            <person name="Babu M.M."/>
            <person name="Basu S."/>
            <person name="Bushmanova Y."/>
            <person name="van der Wel H."/>
            <person name="Katoh-Kurasawa M."/>
            <person name="Dinh C."/>
            <person name="Coutinho P.M."/>
            <person name="Saito T."/>
            <person name="Elias M."/>
            <person name="Schaap P."/>
            <person name="Kay R.R."/>
            <person name="Henrissat B."/>
            <person name="Eichinger L."/>
            <person name="Rivero F."/>
            <person name="Putnam N.H."/>
            <person name="West C.M."/>
            <person name="Loomis W.F."/>
            <person name="Chisholm R.L."/>
            <person name="Shaulsky G."/>
            <person name="Strassmann J.E."/>
            <person name="Queller D.C."/>
            <person name="Kuspa A."/>
            <person name="Grigoriev I.V."/>
        </authorList>
    </citation>
    <scope>NUCLEOTIDE SEQUENCE [LARGE SCALE GENOMIC DNA]</scope>
    <source>
        <strain evidence="4">QSDP1</strain>
    </source>
</reference>
<dbReference type="EMBL" id="GL871058">
    <property type="protein sequence ID" value="EGC35492.1"/>
    <property type="molecule type" value="Genomic_DNA"/>
</dbReference>
<name>F0ZKN6_DICPU</name>
<dbReference type="Gene3D" id="3.40.50.1820">
    <property type="entry name" value="alpha/beta hydrolase"/>
    <property type="match status" value="1"/>
</dbReference>
<dbReference type="GeneID" id="10501388"/>
<organism evidence="3 4">
    <name type="scientific">Dictyostelium purpureum</name>
    <name type="common">Slime mold</name>
    <dbReference type="NCBI Taxonomy" id="5786"/>
    <lineage>
        <taxon>Eukaryota</taxon>
        <taxon>Amoebozoa</taxon>
        <taxon>Evosea</taxon>
        <taxon>Eumycetozoa</taxon>
        <taxon>Dictyostelia</taxon>
        <taxon>Dictyosteliales</taxon>
        <taxon>Dictyosteliaceae</taxon>
        <taxon>Dictyostelium</taxon>
    </lineage>
</organism>
<dbReference type="VEuPathDB" id="AmoebaDB:DICPUDRAFT_78821"/>
<dbReference type="AlphaFoldDB" id="F0ZKN6"/>
<keyword evidence="4" id="KW-1185">Reference proteome</keyword>
<feature type="domain" description="Serine aminopeptidase S33" evidence="2">
    <location>
        <begin position="108"/>
        <end position="337"/>
    </location>
</feature>
<dbReference type="OMA" id="WERHLPF"/>
<gene>
    <name evidence="3" type="ORF">DICPUDRAFT_78821</name>
</gene>
<dbReference type="InterPro" id="IPR022742">
    <property type="entry name" value="Hydrolase_4"/>
</dbReference>
<dbReference type="InterPro" id="IPR052920">
    <property type="entry name" value="DNA-binding_regulatory"/>
</dbReference>
<proteinExistence type="predicted"/>
<evidence type="ECO:0000313" key="4">
    <source>
        <dbReference type="Proteomes" id="UP000001064"/>
    </source>
</evidence>
<dbReference type="Pfam" id="PF12146">
    <property type="entry name" value="Hydrolase_4"/>
    <property type="match status" value="1"/>
</dbReference>
<dbReference type="SUPFAM" id="SSF53474">
    <property type="entry name" value="alpha/beta-Hydrolases"/>
    <property type="match status" value="1"/>
</dbReference>
<keyword evidence="1" id="KW-1133">Transmembrane helix</keyword>
<feature type="transmembrane region" description="Helical" evidence="1">
    <location>
        <begin position="24"/>
        <end position="46"/>
    </location>
</feature>
<dbReference type="InParanoid" id="F0ZKN6"/>
<dbReference type="Proteomes" id="UP000001064">
    <property type="component" value="Unassembled WGS sequence"/>
</dbReference>
<keyword evidence="1" id="KW-0472">Membrane</keyword>
<dbReference type="PANTHER" id="PTHR43358:SF4">
    <property type="entry name" value="ALPHA_BETA HYDROLASE FOLD-1 DOMAIN-CONTAINING PROTEIN"/>
    <property type="match status" value="1"/>
</dbReference>
<keyword evidence="1" id="KW-0812">Transmembrane</keyword>
<accession>F0ZKN6</accession>
<sequence>MNKKINKTTTDKNKKTQGGGFRKCLLVTSIVIGLLSTLIPLIFIGFCSQALLYFPWWRGVVANTTTNPMSEFSIEYENISFKSFDNANLTINGWWVPSKESNNQNICIVSVHGSGRDRYEWFSQIPVYHNEGISILTYDSIDGVGQSDGLGRGIGYSYREHKDVRAAIRLLKDPNQKYNQHCKKIILTGMSLGGGSVIIAGAKDKDLIDGVIAESPYSNAQNAWRHNIFRFLNQGVSSFFPFIKAPYDEILLPKNPPEWIVKTILMITEKRILFTDTNITENDTPINYVDKISPKPLLLIHATHDPVVPHIESVRLYEKSNQPKELWTVYDKHTHQTAVHSASKSEYLEKLRNFIKQL</sequence>